<feature type="transmembrane region" description="Helical" evidence="2">
    <location>
        <begin position="572"/>
        <end position="591"/>
    </location>
</feature>
<keyword evidence="2" id="KW-1133">Transmembrane helix</keyword>
<evidence type="ECO:0000256" key="1">
    <source>
        <dbReference type="ARBA" id="ARBA00031200"/>
    </source>
</evidence>
<feature type="transmembrane region" description="Helical" evidence="2">
    <location>
        <begin position="376"/>
        <end position="397"/>
    </location>
</feature>
<feature type="transmembrane region" description="Helical" evidence="2">
    <location>
        <begin position="321"/>
        <end position="338"/>
    </location>
</feature>
<gene>
    <name evidence="4" type="primary">feoB2</name>
    <name evidence="4" type="ORF">GCM10007933_11080</name>
</gene>
<evidence type="ECO:0000313" key="4">
    <source>
        <dbReference type="EMBL" id="GLT21656.1"/>
    </source>
</evidence>
<feature type="transmembrane region" description="Helical" evidence="2">
    <location>
        <begin position="417"/>
        <end position="439"/>
    </location>
</feature>
<reference evidence="5" key="1">
    <citation type="journal article" date="2019" name="Int. J. Syst. Evol. Microbiol.">
        <title>The Global Catalogue of Microorganisms (GCM) 10K type strain sequencing project: providing services to taxonomists for standard genome sequencing and annotation.</title>
        <authorList>
            <consortium name="The Broad Institute Genomics Platform"/>
            <consortium name="The Broad Institute Genome Sequencing Center for Infectious Disease"/>
            <person name="Wu L."/>
            <person name="Ma J."/>
        </authorList>
    </citation>
    <scope>NUCLEOTIDE SEQUENCE [LARGE SCALE GENOMIC DNA]</scope>
    <source>
        <strain evidence="5">NBRC 102407</strain>
    </source>
</reference>
<dbReference type="InterPro" id="IPR030389">
    <property type="entry name" value="G_FEOB_dom"/>
</dbReference>
<feature type="transmembrane region" description="Helical" evidence="2">
    <location>
        <begin position="451"/>
        <end position="473"/>
    </location>
</feature>
<evidence type="ECO:0000256" key="2">
    <source>
        <dbReference type="SAM" id="Phobius"/>
    </source>
</evidence>
<name>A0ABQ6F9S0_9RHOO</name>
<dbReference type="InterPro" id="IPR027417">
    <property type="entry name" value="P-loop_NTPase"/>
</dbReference>
<dbReference type="RefSeq" id="WP_284187065.1">
    <property type="nucleotide sequence ID" value="NZ_BSPX01000011.1"/>
</dbReference>
<dbReference type="Pfam" id="PF02421">
    <property type="entry name" value="FeoB_N"/>
    <property type="match status" value="1"/>
</dbReference>
<dbReference type="Pfam" id="PF07664">
    <property type="entry name" value="FeoB_C"/>
    <property type="match status" value="1"/>
</dbReference>
<protein>
    <recommendedName>
        <fullName evidence="1">Ferrous iron transport protein B</fullName>
    </recommendedName>
</protein>
<dbReference type="Gene3D" id="3.40.50.300">
    <property type="entry name" value="P-loop containing nucleotide triphosphate hydrolases"/>
    <property type="match status" value="1"/>
</dbReference>
<dbReference type="PANTHER" id="PTHR43185:SF1">
    <property type="entry name" value="FE(2+) TRANSPORTER FEOB"/>
    <property type="match status" value="1"/>
</dbReference>
<comment type="caution">
    <text evidence="4">The sequence shown here is derived from an EMBL/GenBank/DDBJ whole genome shotgun (WGS) entry which is preliminary data.</text>
</comment>
<proteinExistence type="predicted"/>
<dbReference type="SUPFAM" id="SSF52540">
    <property type="entry name" value="P-loop containing nucleoside triphosphate hydrolases"/>
    <property type="match status" value="1"/>
</dbReference>
<dbReference type="InterPro" id="IPR050860">
    <property type="entry name" value="FeoB_GTPase"/>
</dbReference>
<organism evidence="4 5">
    <name type="scientific">Zoogloea oryzae</name>
    <dbReference type="NCBI Taxonomy" id="310767"/>
    <lineage>
        <taxon>Bacteria</taxon>
        <taxon>Pseudomonadati</taxon>
        <taxon>Pseudomonadota</taxon>
        <taxon>Betaproteobacteria</taxon>
        <taxon>Rhodocyclales</taxon>
        <taxon>Zoogloeaceae</taxon>
        <taxon>Zoogloea</taxon>
    </lineage>
</organism>
<feature type="transmembrane region" description="Helical" evidence="2">
    <location>
        <begin position="612"/>
        <end position="635"/>
    </location>
</feature>
<dbReference type="Proteomes" id="UP001157167">
    <property type="component" value="Unassembled WGS sequence"/>
</dbReference>
<keyword evidence="2" id="KW-0472">Membrane</keyword>
<keyword evidence="2" id="KW-0812">Transmembrane</keyword>
<feature type="transmembrane region" description="Helical" evidence="2">
    <location>
        <begin position="537"/>
        <end position="560"/>
    </location>
</feature>
<dbReference type="InterPro" id="IPR011640">
    <property type="entry name" value="Fe2_transport_prot_B_C"/>
</dbReference>
<dbReference type="PANTHER" id="PTHR43185">
    <property type="entry name" value="FERROUS IRON TRANSPORT PROTEIN B"/>
    <property type="match status" value="1"/>
</dbReference>
<keyword evidence="5" id="KW-1185">Reference proteome</keyword>
<feature type="domain" description="FeoB-type G" evidence="3">
    <location>
        <begin position="23"/>
        <end position="196"/>
    </location>
</feature>
<feature type="transmembrane region" description="Helical" evidence="2">
    <location>
        <begin position="479"/>
        <end position="500"/>
    </location>
</feature>
<dbReference type="EMBL" id="BSPX01000011">
    <property type="protein sequence ID" value="GLT21656.1"/>
    <property type="molecule type" value="Genomic_DNA"/>
</dbReference>
<dbReference type="PROSITE" id="PS51711">
    <property type="entry name" value="G_FEOB"/>
    <property type="match status" value="1"/>
</dbReference>
<accession>A0ABQ6F9S0</accession>
<evidence type="ECO:0000313" key="5">
    <source>
        <dbReference type="Proteomes" id="UP001157167"/>
    </source>
</evidence>
<dbReference type="InterPro" id="IPR011642">
    <property type="entry name" value="Gate_dom"/>
</dbReference>
<sequence length="676" mass="72161">MGAAAPVVATVSLPRSLLRGERRPQIALVGLPRTGKSTIFQAASSTAVEAGQLDGSSLGFSTCQVNVGLEEAALVDLPPLRSLHDLDEADRLLLMALLGGQPARRGEAGFKTPDLLIQVVDATALESSLALAQELCELGKPLVIALNRLDEAREKGVYINVAALSEALGVPVVPTVAHMGKGITTVFETALQLLHAKRCPLPQLPSPHLRKALAPLNAILDMPAVEAAFRVPRTLLLTQVARGDTWFASELARHFPDLVPAVEAARADATRVLPRPLAEELFADRHYRAAALHEQVSRLGHAAEKAGWKRTLDRLFLHPRWGLIGTLAVFALVLFMVFEVSTALDALTSAPLAAWVGQWEPDTTAGVIGRAVADGLVGLVGIVVPYMLPLVLLLVSLEESGIMHRVAFVVDRGFHRIGLHGGVAVPFLLGLGCNVPALSAVAASSSGRERIVASLLITFVPCSARSAIVLAIGGKYLGWEGVLGIFLLTMLIIAVAGKLLTRRYVKASPGLIQAIPSYALPQWRRLLAITWERTSDILTIVTPLLVLGSVVLALLAHFGADEVINMLLLPVTSWWLGLPVALGVPILFGVLRKELSLLMVYQALGTQDIALQLNWVQIATFLVFLTFYVPCVSTFAVMLKTIGRRDAVFSVGLSVAVALGIAAVCRIALQGVNLLF</sequence>
<dbReference type="Pfam" id="PF07670">
    <property type="entry name" value="Gate"/>
    <property type="match status" value="2"/>
</dbReference>
<feature type="transmembrane region" description="Helical" evidence="2">
    <location>
        <begin position="647"/>
        <end position="669"/>
    </location>
</feature>
<evidence type="ECO:0000259" key="3">
    <source>
        <dbReference type="PROSITE" id="PS51711"/>
    </source>
</evidence>